<keyword evidence="9" id="KW-0804">Transcription</keyword>
<evidence type="ECO:0000313" key="15">
    <source>
        <dbReference type="Proteomes" id="UP000001307"/>
    </source>
</evidence>
<dbReference type="SUPFAM" id="SSF57667">
    <property type="entry name" value="beta-beta-alpha zinc fingers"/>
    <property type="match status" value="2"/>
</dbReference>
<dbReference type="PANTHER" id="PTHR16515">
    <property type="entry name" value="PR DOMAIN ZINC FINGER PROTEIN"/>
    <property type="match status" value="1"/>
</dbReference>
<evidence type="ECO:0000256" key="7">
    <source>
        <dbReference type="ARBA" id="ARBA00023015"/>
    </source>
</evidence>
<proteinExistence type="predicted"/>
<dbReference type="Pfam" id="PF00096">
    <property type="entry name" value="zf-C2H2"/>
    <property type="match status" value="1"/>
</dbReference>
<dbReference type="GO" id="GO:0003677">
    <property type="term" value="F:DNA binding"/>
    <property type="evidence" value="ECO:0007669"/>
    <property type="project" value="UniProtKB-KW"/>
</dbReference>
<name>E4XTJ6_OIKDI</name>
<evidence type="ECO:0000256" key="4">
    <source>
        <dbReference type="ARBA" id="ARBA00022737"/>
    </source>
</evidence>
<sequence length="308" mass="34442">MAAMNQIRRVQTEMIYRQQHQNIAAQYYPIGLPPLPNPSLPVNPLLQRQKWLENAQRRVSAESVKSMHQLPIPIVPPIARVTNQVQEKSEHSSETSGVGSSRGTPENADHMCRLKEGCSHGPEASCGHGDAGRRFTCPYCKKHFPRNANLVRHLRTHTGEQPYVCDICNRGFSISSNLRRHIRNVHRGERPFGCNFCGKRFGQQTNLDRHIRIKHNADRDANDAICGSSPSNQVLSIARLTGPVSSALSAHTPSTLNSTLSELSRLQDMVKKQFSQPILAPENREATTAESESSSEDENNEDELDIEK</sequence>
<dbReference type="Proteomes" id="UP000001307">
    <property type="component" value="Unassembled WGS sequence"/>
</dbReference>
<evidence type="ECO:0000256" key="2">
    <source>
        <dbReference type="ARBA" id="ARBA00004123"/>
    </source>
</evidence>
<dbReference type="AlphaFoldDB" id="E4XTJ6"/>
<keyword evidence="10" id="KW-0539">Nucleus</keyword>
<dbReference type="InParanoid" id="E4XTJ6"/>
<evidence type="ECO:0000256" key="1">
    <source>
        <dbReference type="ARBA" id="ARBA00003767"/>
    </source>
</evidence>
<dbReference type="FunFam" id="3.30.160.60:FF:000045">
    <property type="entry name" value="ZFP69 zinc finger protein B"/>
    <property type="match status" value="1"/>
</dbReference>
<dbReference type="InterPro" id="IPR013087">
    <property type="entry name" value="Znf_C2H2_type"/>
</dbReference>
<feature type="compositionally biased region" description="Acidic residues" evidence="12">
    <location>
        <begin position="293"/>
        <end position="308"/>
    </location>
</feature>
<evidence type="ECO:0000259" key="13">
    <source>
        <dbReference type="PROSITE" id="PS50157"/>
    </source>
</evidence>
<evidence type="ECO:0000256" key="11">
    <source>
        <dbReference type="PROSITE-ProRule" id="PRU00042"/>
    </source>
</evidence>
<evidence type="ECO:0000256" key="5">
    <source>
        <dbReference type="ARBA" id="ARBA00022771"/>
    </source>
</evidence>
<comment type="subcellular location">
    <subcellularLocation>
        <location evidence="2">Nucleus</location>
    </subcellularLocation>
</comment>
<evidence type="ECO:0000256" key="3">
    <source>
        <dbReference type="ARBA" id="ARBA00022723"/>
    </source>
</evidence>
<keyword evidence="6" id="KW-0862">Zinc</keyword>
<keyword evidence="4" id="KW-0677">Repeat</keyword>
<dbReference type="GO" id="GO:0006357">
    <property type="term" value="P:regulation of transcription by RNA polymerase II"/>
    <property type="evidence" value="ECO:0007669"/>
    <property type="project" value="UniProtKB-ARBA"/>
</dbReference>
<feature type="domain" description="C2H2-type" evidence="13">
    <location>
        <begin position="135"/>
        <end position="162"/>
    </location>
</feature>
<dbReference type="SMART" id="SM00355">
    <property type="entry name" value="ZnF_C2H2"/>
    <property type="match status" value="3"/>
</dbReference>
<dbReference type="OrthoDB" id="3437960at2759"/>
<evidence type="ECO:0000256" key="8">
    <source>
        <dbReference type="ARBA" id="ARBA00023125"/>
    </source>
</evidence>
<keyword evidence="7" id="KW-0805">Transcription regulation</keyword>
<feature type="region of interest" description="Disordered" evidence="12">
    <location>
        <begin position="84"/>
        <end position="106"/>
    </location>
</feature>
<evidence type="ECO:0000256" key="6">
    <source>
        <dbReference type="ARBA" id="ARBA00022833"/>
    </source>
</evidence>
<dbReference type="InterPro" id="IPR008598">
    <property type="entry name" value="Di19_Zn-bd"/>
</dbReference>
<dbReference type="PANTHER" id="PTHR16515:SF66">
    <property type="entry name" value="C2H2-TYPE DOMAIN-CONTAINING PROTEIN"/>
    <property type="match status" value="1"/>
</dbReference>
<feature type="region of interest" description="Disordered" evidence="12">
    <location>
        <begin position="272"/>
        <end position="308"/>
    </location>
</feature>
<dbReference type="FunFam" id="3.30.160.60:FF:000097">
    <property type="entry name" value="Zinc finger protein"/>
    <property type="match status" value="1"/>
</dbReference>
<feature type="compositionally biased region" description="Polar residues" evidence="12">
    <location>
        <begin position="94"/>
        <end position="104"/>
    </location>
</feature>
<comment type="function">
    <text evidence="1">May be involved in transcriptional regulation.</text>
</comment>
<dbReference type="GO" id="GO:0005634">
    <property type="term" value="C:nucleus"/>
    <property type="evidence" value="ECO:0007669"/>
    <property type="project" value="UniProtKB-SubCell"/>
</dbReference>
<feature type="domain" description="C2H2-type" evidence="13">
    <location>
        <begin position="163"/>
        <end position="191"/>
    </location>
</feature>
<protein>
    <recommendedName>
        <fullName evidence="13">C2H2-type domain-containing protein</fullName>
    </recommendedName>
</protein>
<dbReference type="FunFam" id="3.30.160.60:FF:001289">
    <property type="entry name" value="Zinc finger protein 574"/>
    <property type="match status" value="1"/>
</dbReference>
<keyword evidence="3" id="KW-0479">Metal-binding</keyword>
<dbReference type="PROSITE" id="PS00028">
    <property type="entry name" value="ZINC_FINGER_C2H2_1"/>
    <property type="match status" value="3"/>
</dbReference>
<evidence type="ECO:0000256" key="9">
    <source>
        <dbReference type="ARBA" id="ARBA00023163"/>
    </source>
</evidence>
<evidence type="ECO:0000256" key="12">
    <source>
        <dbReference type="SAM" id="MobiDB-lite"/>
    </source>
</evidence>
<dbReference type="InterPro" id="IPR036236">
    <property type="entry name" value="Znf_C2H2_sf"/>
</dbReference>
<keyword evidence="15" id="KW-1185">Reference proteome</keyword>
<keyword evidence="5 11" id="KW-0863">Zinc-finger</keyword>
<keyword evidence="8" id="KW-0238">DNA-binding</keyword>
<dbReference type="PROSITE" id="PS50157">
    <property type="entry name" value="ZINC_FINGER_C2H2_2"/>
    <property type="match status" value="3"/>
</dbReference>
<dbReference type="InterPro" id="IPR050331">
    <property type="entry name" value="Zinc_finger"/>
</dbReference>
<feature type="domain" description="C2H2-type" evidence="13">
    <location>
        <begin position="192"/>
        <end position="220"/>
    </location>
</feature>
<evidence type="ECO:0000256" key="10">
    <source>
        <dbReference type="ARBA" id="ARBA00023242"/>
    </source>
</evidence>
<gene>
    <name evidence="14" type="ORF">GSOID_T00003802001</name>
</gene>
<dbReference type="GO" id="GO:0008270">
    <property type="term" value="F:zinc ion binding"/>
    <property type="evidence" value="ECO:0007669"/>
    <property type="project" value="UniProtKB-KW"/>
</dbReference>
<evidence type="ECO:0000313" key="14">
    <source>
        <dbReference type="EMBL" id="CBY13058.1"/>
    </source>
</evidence>
<accession>E4XTJ6</accession>
<dbReference type="Gene3D" id="3.30.160.60">
    <property type="entry name" value="Classic Zinc Finger"/>
    <property type="match status" value="3"/>
</dbReference>
<dbReference type="Pfam" id="PF05605">
    <property type="entry name" value="zf-Di19"/>
    <property type="match status" value="1"/>
</dbReference>
<organism evidence="14">
    <name type="scientific">Oikopleura dioica</name>
    <name type="common">Tunicate</name>
    <dbReference type="NCBI Taxonomy" id="34765"/>
    <lineage>
        <taxon>Eukaryota</taxon>
        <taxon>Metazoa</taxon>
        <taxon>Chordata</taxon>
        <taxon>Tunicata</taxon>
        <taxon>Appendicularia</taxon>
        <taxon>Copelata</taxon>
        <taxon>Oikopleuridae</taxon>
        <taxon>Oikopleura</taxon>
    </lineage>
</organism>
<dbReference type="EMBL" id="FN653156">
    <property type="protein sequence ID" value="CBY13058.1"/>
    <property type="molecule type" value="Genomic_DNA"/>
</dbReference>
<reference evidence="14" key="1">
    <citation type="journal article" date="2010" name="Science">
        <title>Plasticity of animal genome architecture unmasked by rapid evolution of a pelagic tunicate.</title>
        <authorList>
            <person name="Denoeud F."/>
            <person name="Henriet S."/>
            <person name="Mungpakdee S."/>
            <person name="Aury J.M."/>
            <person name="Da Silva C."/>
            <person name="Brinkmann H."/>
            <person name="Mikhaleva J."/>
            <person name="Olsen L.C."/>
            <person name="Jubin C."/>
            <person name="Canestro C."/>
            <person name="Bouquet J.M."/>
            <person name="Danks G."/>
            <person name="Poulain J."/>
            <person name="Campsteijn C."/>
            <person name="Adamski M."/>
            <person name="Cross I."/>
            <person name="Yadetie F."/>
            <person name="Muffato M."/>
            <person name="Louis A."/>
            <person name="Butcher S."/>
            <person name="Tsagkogeorga G."/>
            <person name="Konrad A."/>
            <person name="Singh S."/>
            <person name="Jensen M.F."/>
            <person name="Cong E.H."/>
            <person name="Eikeseth-Otteraa H."/>
            <person name="Noel B."/>
            <person name="Anthouard V."/>
            <person name="Porcel B.M."/>
            <person name="Kachouri-Lafond R."/>
            <person name="Nishino A."/>
            <person name="Ugolini M."/>
            <person name="Chourrout P."/>
            <person name="Nishida H."/>
            <person name="Aasland R."/>
            <person name="Huzurbazar S."/>
            <person name="Westhof E."/>
            <person name="Delsuc F."/>
            <person name="Lehrach H."/>
            <person name="Reinhardt R."/>
            <person name="Weissenbach J."/>
            <person name="Roy S.W."/>
            <person name="Artiguenave F."/>
            <person name="Postlethwait J.H."/>
            <person name="Manak J.R."/>
            <person name="Thompson E.M."/>
            <person name="Jaillon O."/>
            <person name="Du Pasquier L."/>
            <person name="Boudinot P."/>
            <person name="Liberles D.A."/>
            <person name="Volff J.N."/>
            <person name="Philippe H."/>
            <person name="Lenhard B."/>
            <person name="Roest Crollius H."/>
            <person name="Wincker P."/>
            <person name="Chourrout D."/>
        </authorList>
    </citation>
    <scope>NUCLEOTIDE SEQUENCE [LARGE SCALE GENOMIC DNA]</scope>
</reference>